<dbReference type="Proteomes" id="UP000177276">
    <property type="component" value="Unassembled WGS sequence"/>
</dbReference>
<name>A0A1G2US03_9BACT</name>
<dbReference type="EMBL" id="MHWS01000015">
    <property type="protein sequence ID" value="OHB12149.1"/>
    <property type="molecule type" value="Genomic_DNA"/>
</dbReference>
<sequence>MNQSDELPKAKYLFGSKIEVPQEILSTVVRILNESGIENLRITWNPGSGCFCLHNVDKALVPPSIFEVLKKHKIIDP</sequence>
<protein>
    <submittedName>
        <fullName evidence="1">Uncharacterized protein</fullName>
    </submittedName>
</protein>
<dbReference type="AlphaFoldDB" id="A0A1G2US03"/>
<comment type="caution">
    <text evidence="1">The sequence shown here is derived from an EMBL/GenBank/DDBJ whole genome shotgun (WGS) entry which is preliminary data.</text>
</comment>
<accession>A0A1G2US03</accession>
<evidence type="ECO:0000313" key="1">
    <source>
        <dbReference type="EMBL" id="OHB12149.1"/>
    </source>
</evidence>
<proteinExistence type="predicted"/>
<evidence type="ECO:0000313" key="2">
    <source>
        <dbReference type="Proteomes" id="UP000177276"/>
    </source>
</evidence>
<reference evidence="1 2" key="1">
    <citation type="journal article" date="2016" name="Nat. Commun.">
        <title>Thousands of microbial genomes shed light on interconnected biogeochemical processes in an aquifer system.</title>
        <authorList>
            <person name="Anantharaman K."/>
            <person name="Brown C.T."/>
            <person name="Hug L.A."/>
            <person name="Sharon I."/>
            <person name="Castelle C.J."/>
            <person name="Probst A.J."/>
            <person name="Thomas B.C."/>
            <person name="Singh A."/>
            <person name="Wilkins M.J."/>
            <person name="Karaoz U."/>
            <person name="Brodie E.L."/>
            <person name="Williams K.H."/>
            <person name="Hubbard S.S."/>
            <person name="Banfield J.F."/>
        </authorList>
    </citation>
    <scope>NUCLEOTIDE SEQUENCE [LARGE SCALE GENOMIC DNA]</scope>
</reference>
<gene>
    <name evidence="1" type="ORF">A3G46_02845</name>
</gene>
<organism evidence="1 2">
    <name type="scientific">Candidatus Zambryskibacteria bacterium RIFCSPLOWO2_12_FULL_39_16</name>
    <dbReference type="NCBI Taxonomy" id="1802775"/>
    <lineage>
        <taxon>Bacteria</taxon>
        <taxon>Candidatus Zambryskiibacteriota</taxon>
    </lineage>
</organism>